<evidence type="ECO:0000313" key="1">
    <source>
        <dbReference type="EMBL" id="CAE0346689.1"/>
    </source>
</evidence>
<name>A0A7S3J801_9SPIT</name>
<dbReference type="Gene3D" id="1.10.472.10">
    <property type="entry name" value="Cyclin-like"/>
    <property type="match status" value="1"/>
</dbReference>
<proteinExistence type="predicted"/>
<reference evidence="1" key="1">
    <citation type="submission" date="2021-01" db="EMBL/GenBank/DDBJ databases">
        <authorList>
            <person name="Corre E."/>
            <person name="Pelletier E."/>
            <person name="Niang G."/>
            <person name="Scheremetjew M."/>
            <person name="Finn R."/>
            <person name="Kale V."/>
            <person name="Holt S."/>
            <person name="Cochrane G."/>
            <person name="Meng A."/>
            <person name="Brown T."/>
            <person name="Cohen L."/>
        </authorList>
    </citation>
    <scope>NUCLEOTIDE SEQUENCE</scope>
    <source>
        <strain evidence="1">FSP1.4</strain>
    </source>
</reference>
<dbReference type="EMBL" id="HBII01013196">
    <property type="protein sequence ID" value="CAE0346689.1"/>
    <property type="molecule type" value="Transcribed_RNA"/>
</dbReference>
<gene>
    <name evidence="1" type="ORF">EHAR0213_LOCUS5599</name>
</gene>
<accession>A0A7S3J801</accession>
<organism evidence="1">
    <name type="scientific">Euplotes harpa</name>
    <dbReference type="NCBI Taxonomy" id="151035"/>
    <lineage>
        <taxon>Eukaryota</taxon>
        <taxon>Sar</taxon>
        <taxon>Alveolata</taxon>
        <taxon>Ciliophora</taxon>
        <taxon>Intramacronucleata</taxon>
        <taxon>Spirotrichea</taxon>
        <taxon>Hypotrichia</taxon>
        <taxon>Euplotida</taxon>
        <taxon>Euplotidae</taxon>
        <taxon>Euplotes</taxon>
    </lineage>
</organism>
<protein>
    <submittedName>
        <fullName evidence="1">Uncharacterized protein</fullName>
    </submittedName>
</protein>
<sequence length="193" mass="22570">MKDLLKYGMSKLFLVSIIISMKFNEDYNFNDLYSTNDTFSISKFLLHQSLQMANNRFAPTNFSAIRKASREKVPKGYRRKIYTYMHELVQLERVFLETIDYRLTVGEGEAEEYFNFVNKRSQVLQCHQFKLYVPNFSIVEDYFRKPSAGRLAGTSAAKAMPVLIGGKVFKDNRDLCSYYNCEEIYEEDVVMNA</sequence>
<dbReference type="AlphaFoldDB" id="A0A7S3J801"/>